<comment type="caution">
    <text evidence="1">The sequence shown here is derived from an EMBL/GenBank/DDBJ whole genome shotgun (WGS) entry which is preliminary data.</text>
</comment>
<gene>
    <name evidence="1" type="ORF">ACFQGH_15315</name>
</gene>
<reference evidence="1 2" key="1">
    <citation type="journal article" date="2019" name="Int. J. Syst. Evol. Microbiol.">
        <title>The Global Catalogue of Microorganisms (GCM) 10K type strain sequencing project: providing services to taxonomists for standard genome sequencing and annotation.</title>
        <authorList>
            <consortium name="The Broad Institute Genomics Platform"/>
            <consortium name="The Broad Institute Genome Sequencing Center for Infectious Disease"/>
            <person name="Wu L."/>
            <person name="Ma J."/>
        </authorList>
    </citation>
    <scope>NUCLEOTIDE SEQUENCE [LARGE SCALE GENOMIC DNA]</scope>
    <source>
        <strain evidence="1 2">CGMCC 1.3240</strain>
    </source>
</reference>
<accession>A0ABD5V8T5</accession>
<keyword evidence="2" id="KW-1185">Reference proteome</keyword>
<name>A0ABD5V8T5_9EURY</name>
<sequence length="113" mass="12539">MSRALYPQLDEVSEHEYDYAVSFHGTCTENVKVGGQAPRELRIGICEAINDVLTDTDVYAELGREGFRTDDDATLVNRLSTHTGVWIGQSKSVRETHGTEIVDAVADVLRDQL</sequence>
<dbReference type="Gene3D" id="3.40.630.100">
    <property type="entry name" value="Poly-gamma-glutamate hydrolase, zinc-binding motif"/>
    <property type="match status" value="1"/>
</dbReference>
<proteinExistence type="predicted"/>
<evidence type="ECO:0000313" key="1">
    <source>
        <dbReference type="EMBL" id="MFC6906564.1"/>
    </source>
</evidence>
<dbReference type="InterPro" id="IPR038128">
    <property type="entry name" value="Gamma_PGA_hydro_sf"/>
</dbReference>
<dbReference type="Proteomes" id="UP001596312">
    <property type="component" value="Unassembled WGS sequence"/>
</dbReference>
<dbReference type="RefSeq" id="WP_340605135.1">
    <property type="nucleotide sequence ID" value="NZ_JBBMXV010000004.1"/>
</dbReference>
<evidence type="ECO:0000313" key="2">
    <source>
        <dbReference type="Proteomes" id="UP001596312"/>
    </source>
</evidence>
<organism evidence="1 2">
    <name type="scientific">Halalkalicoccus tibetensis</name>
    <dbReference type="NCBI Taxonomy" id="175632"/>
    <lineage>
        <taxon>Archaea</taxon>
        <taxon>Methanobacteriati</taxon>
        <taxon>Methanobacteriota</taxon>
        <taxon>Stenosarchaea group</taxon>
        <taxon>Halobacteria</taxon>
        <taxon>Halobacteriales</taxon>
        <taxon>Halococcaceae</taxon>
        <taxon>Halalkalicoccus</taxon>
    </lineage>
</organism>
<protein>
    <submittedName>
        <fullName evidence="1">Uncharacterized protein</fullName>
    </submittedName>
</protein>
<dbReference type="EMBL" id="JBHSXQ010000004">
    <property type="protein sequence ID" value="MFC6906564.1"/>
    <property type="molecule type" value="Genomic_DNA"/>
</dbReference>
<dbReference type="AlphaFoldDB" id="A0ABD5V8T5"/>